<reference evidence="2" key="1">
    <citation type="submission" date="2020-05" db="EMBL/GenBank/DDBJ databases">
        <title>Nod-independent and nitrogen-fixing Bradyrhizobium aeschynomene sp. nov. isolated from nodules of Aeschynomene indica.</title>
        <authorList>
            <person name="Zhang Z."/>
        </authorList>
    </citation>
    <scope>NUCLEOTIDE SEQUENCE</scope>
    <source>
        <strain evidence="2">83012</strain>
    </source>
</reference>
<keyword evidence="1" id="KW-0175">Coiled coil</keyword>
<dbReference type="EMBL" id="JABFDN010000029">
    <property type="protein sequence ID" value="NPU69978.1"/>
    <property type="molecule type" value="Genomic_DNA"/>
</dbReference>
<keyword evidence="3" id="KW-1185">Reference proteome</keyword>
<sequence length="203" mass="21587">MTEITTPEIGTPDVTPGAQLSPLDAANLIAGQAVAAATSYLDYRSDVAKLRQSADWMMAQTLAASIHGGDPQAAELLKIVRLLAEVCAGIVKADERQLRADGAGPNMRLAWCDTARQVVRLIRFKSWLLCGGDGPMPELDRIEAATSEAAAALKAAEREQLRAELAQLEAAQADAPEWGAAVGARYERINAIRRALAGDEPRG</sequence>
<dbReference type="RefSeq" id="WP_172115511.1">
    <property type="nucleotide sequence ID" value="NZ_JABFDN010000029.1"/>
</dbReference>
<protein>
    <submittedName>
        <fullName evidence="2">Uncharacterized protein</fullName>
    </submittedName>
</protein>
<name>A0ABX2CP36_9BRAD</name>
<evidence type="ECO:0000256" key="1">
    <source>
        <dbReference type="SAM" id="Coils"/>
    </source>
</evidence>
<evidence type="ECO:0000313" key="3">
    <source>
        <dbReference type="Proteomes" id="UP000886476"/>
    </source>
</evidence>
<proteinExistence type="predicted"/>
<comment type="caution">
    <text evidence="2">The sequence shown here is derived from an EMBL/GenBank/DDBJ whole genome shotgun (WGS) entry which is preliminary data.</text>
</comment>
<organism evidence="2 3">
    <name type="scientific">Bradyrhizobium aeschynomenes</name>
    <dbReference type="NCBI Taxonomy" id="2734909"/>
    <lineage>
        <taxon>Bacteria</taxon>
        <taxon>Pseudomonadati</taxon>
        <taxon>Pseudomonadota</taxon>
        <taxon>Alphaproteobacteria</taxon>
        <taxon>Hyphomicrobiales</taxon>
        <taxon>Nitrobacteraceae</taxon>
        <taxon>Bradyrhizobium</taxon>
    </lineage>
</organism>
<accession>A0ABX2CP36</accession>
<feature type="coiled-coil region" evidence="1">
    <location>
        <begin position="139"/>
        <end position="174"/>
    </location>
</feature>
<dbReference type="Proteomes" id="UP000886476">
    <property type="component" value="Unassembled WGS sequence"/>
</dbReference>
<evidence type="ECO:0000313" key="2">
    <source>
        <dbReference type="EMBL" id="NPU69978.1"/>
    </source>
</evidence>
<gene>
    <name evidence="2" type="ORF">HL667_33655</name>
</gene>